<name>A0A6M4PK43_9ACTN</name>
<dbReference type="KEGG" id="sarg:HKX69_20560"/>
<dbReference type="EMBL" id="CP053189">
    <property type="protein sequence ID" value="QJS11578.1"/>
    <property type="molecule type" value="Genomic_DNA"/>
</dbReference>
<accession>A0A6M4PK43</accession>
<dbReference type="Proteomes" id="UP000502641">
    <property type="component" value="Chromosome"/>
</dbReference>
<evidence type="ECO:0000313" key="3">
    <source>
        <dbReference type="Proteomes" id="UP000502641"/>
    </source>
</evidence>
<evidence type="ECO:0000256" key="1">
    <source>
        <dbReference type="SAM" id="MobiDB-lite"/>
    </source>
</evidence>
<feature type="region of interest" description="Disordered" evidence="1">
    <location>
        <begin position="32"/>
        <end position="52"/>
    </location>
</feature>
<gene>
    <name evidence="2" type="ORF">HKX69_20560</name>
</gene>
<reference evidence="2 3" key="1">
    <citation type="submission" date="2020-05" db="EMBL/GenBank/DDBJ databases">
        <authorList>
            <person name="Li K."/>
        </authorList>
    </citation>
    <scope>NUCLEOTIDE SEQUENCE [LARGE SCALE GENOMIC DNA]</scope>
    <source>
        <strain evidence="3">jing01</strain>
    </source>
</reference>
<organism evidence="2 3">
    <name type="scientific">Streptomyces argyrophylli</name>
    <dbReference type="NCBI Taxonomy" id="2726118"/>
    <lineage>
        <taxon>Bacteria</taxon>
        <taxon>Bacillati</taxon>
        <taxon>Actinomycetota</taxon>
        <taxon>Actinomycetes</taxon>
        <taxon>Kitasatosporales</taxon>
        <taxon>Streptomycetaceae</taxon>
        <taxon>Streptomyces</taxon>
    </lineage>
</organism>
<proteinExistence type="predicted"/>
<sequence length="52" mass="5610">MLTAAPAAHTDVLGVGYRRRHLVGYRRQARVGDKSATSPASRALAVGFEESR</sequence>
<protein>
    <submittedName>
        <fullName evidence="2">Uncharacterized protein</fullName>
    </submittedName>
</protein>
<dbReference type="RefSeq" id="WP_171155634.1">
    <property type="nucleotide sequence ID" value="NZ_CP053189.1"/>
</dbReference>
<keyword evidence="3" id="KW-1185">Reference proteome</keyword>
<evidence type="ECO:0000313" key="2">
    <source>
        <dbReference type="EMBL" id="QJS11578.1"/>
    </source>
</evidence>
<dbReference type="AlphaFoldDB" id="A0A6M4PK43"/>